<dbReference type="InParanoid" id="B8CA28"/>
<dbReference type="GO" id="GO:0004674">
    <property type="term" value="F:protein serine/threonine kinase activity"/>
    <property type="evidence" value="ECO:0000318"/>
    <property type="project" value="GO_Central"/>
</dbReference>
<evidence type="ECO:0000313" key="6">
    <source>
        <dbReference type="EMBL" id="EED89432.1"/>
    </source>
</evidence>
<name>B8CA28_THAPS</name>
<dbReference type="InterPro" id="IPR008271">
    <property type="entry name" value="Ser/Thr_kinase_AS"/>
</dbReference>
<keyword evidence="7" id="KW-1185">Reference proteome</keyword>
<proteinExistence type="inferred from homology"/>
<dbReference type="InterPro" id="IPR011009">
    <property type="entry name" value="Kinase-like_dom_sf"/>
</dbReference>
<dbReference type="Proteomes" id="UP000001449">
    <property type="component" value="Chromosome 12"/>
</dbReference>
<feature type="non-terminal residue" evidence="6">
    <location>
        <position position="1"/>
    </location>
</feature>
<dbReference type="PROSITE" id="PS00108">
    <property type="entry name" value="PROTEIN_KINASE_ST"/>
    <property type="match status" value="1"/>
</dbReference>
<dbReference type="SUPFAM" id="SSF56112">
    <property type="entry name" value="Protein kinase-like (PK-like)"/>
    <property type="match status" value="1"/>
</dbReference>
<gene>
    <name evidence="6" type="ORF">THAPSDRAFT_36835</name>
</gene>
<feature type="non-terminal residue" evidence="6">
    <location>
        <position position="271"/>
    </location>
</feature>
<dbReference type="FunFam" id="1.10.510.10:FF:000571">
    <property type="entry name" value="Maternal embryonic leucine zipper kinase"/>
    <property type="match status" value="1"/>
</dbReference>
<dbReference type="PROSITE" id="PS50011">
    <property type="entry name" value="PROTEIN_KINASE_DOM"/>
    <property type="match status" value="1"/>
</dbReference>
<dbReference type="GeneID" id="7445781"/>
<dbReference type="OMA" id="YAHAFSI"/>
<dbReference type="GO" id="GO:0005737">
    <property type="term" value="C:cytoplasm"/>
    <property type="evidence" value="ECO:0000318"/>
    <property type="project" value="GO_Central"/>
</dbReference>
<evidence type="ECO:0000256" key="1">
    <source>
        <dbReference type="ARBA" id="ARBA00022741"/>
    </source>
</evidence>
<dbReference type="EMBL" id="CM000647">
    <property type="protein sequence ID" value="EED89432.1"/>
    <property type="molecule type" value="Genomic_DNA"/>
</dbReference>
<comment type="similarity">
    <text evidence="4">Belongs to the protein kinase superfamily.</text>
</comment>
<feature type="binding site" evidence="3">
    <location>
        <position position="31"/>
    </location>
    <ligand>
        <name>ATP</name>
        <dbReference type="ChEBI" id="CHEBI:30616"/>
    </ligand>
</feature>
<evidence type="ECO:0000313" key="7">
    <source>
        <dbReference type="Proteomes" id="UP000001449"/>
    </source>
</evidence>
<keyword evidence="4" id="KW-0723">Serine/threonine-protein kinase</keyword>
<accession>B8CA28</accession>
<dbReference type="Gene3D" id="1.10.510.10">
    <property type="entry name" value="Transferase(Phosphotransferase) domain 1"/>
    <property type="match status" value="1"/>
</dbReference>
<dbReference type="HOGENOM" id="CLU_000288_63_0_1"/>
<dbReference type="eggNOG" id="KOG0032">
    <property type="taxonomic scope" value="Eukaryota"/>
</dbReference>
<dbReference type="InterPro" id="IPR017441">
    <property type="entry name" value="Protein_kinase_ATP_BS"/>
</dbReference>
<dbReference type="PaxDb" id="35128-Thaps36835"/>
<dbReference type="KEGG" id="tps:THAPSDRAFT_36835"/>
<keyword evidence="2 3" id="KW-0067">ATP-binding</keyword>
<evidence type="ECO:0000256" key="4">
    <source>
        <dbReference type="RuleBase" id="RU000304"/>
    </source>
</evidence>
<dbReference type="GO" id="GO:0005524">
    <property type="term" value="F:ATP binding"/>
    <property type="evidence" value="ECO:0007669"/>
    <property type="project" value="UniProtKB-UniRule"/>
</dbReference>
<dbReference type="CDD" id="cd05117">
    <property type="entry name" value="STKc_CAMK"/>
    <property type="match status" value="1"/>
</dbReference>
<protein>
    <recommendedName>
        <fullName evidence="5">Protein kinase domain-containing protein</fullName>
    </recommendedName>
</protein>
<dbReference type="RefSeq" id="XP_002292971.1">
    <property type="nucleotide sequence ID" value="XM_002292935.1"/>
</dbReference>
<keyword evidence="1 3" id="KW-0547">Nucleotide-binding</keyword>
<dbReference type="InterPro" id="IPR000719">
    <property type="entry name" value="Prot_kinase_dom"/>
</dbReference>
<sequence>KYDICEVLGVGSTSTCHRCIEITSGESRACKIIDKTEIDPKYQTMMDQFYMEIKTLRSLQHPNIIQLYDVYITEDKIYIIMELMNGGELFDYVVQKGTLTEEEASRIVRKVTSALVYMHSKNVIHRDLKPENLLLAHKPRSSHDIEVKIIDFGLSKIMVDGPVASSFLGTRGYLAPEMIQRRDYTKSVDSWALGVIVFVLLCGCLPFDDDCQTIPNSPDLRMKFTLRFPRWAKDLSRSAKDLLNHLLDIDSRRRFTAEQAMAHPWVRGDTA</sequence>
<reference evidence="6 7" key="1">
    <citation type="journal article" date="2004" name="Science">
        <title>The genome of the diatom Thalassiosira pseudonana: ecology, evolution, and metabolism.</title>
        <authorList>
            <person name="Armbrust E.V."/>
            <person name="Berges J.A."/>
            <person name="Bowler C."/>
            <person name="Green B.R."/>
            <person name="Martinez D."/>
            <person name="Putnam N.H."/>
            <person name="Zhou S."/>
            <person name="Allen A.E."/>
            <person name="Apt K.E."/>
            <person name="Bechner M."/>
            <person name="Brzezinski M.A."/>
            <person name="Chaal B.K."/>
            <person name="Chiovitti A."/>
            <person name="Davis A.K."/>
            <person name="Demarest M.S."/>
            <person name="Detter J.C."/>
            <person name="Glavina T."/>
            <person name="Goodstein D."/>
            <person name="Hadi M.Z."/>
            <person name="Hellsten U."/>
            <person name="Hildebrand M."/>
            <person name="Jenkins B.D."/>
            <person name="Jurka J."/>
            <person name="Kapitonov V.V."/>
            <person name="Kroger N."/>
            <person name="Lau W.W."/>
            <person name="Lane T.W."/>
            <person name="Larimer F.W."/>
            <person name="Lippmeier J.C."/>
            <person name="Lucas S."/>
            <person name="Medina M."/>
            <person name="Montsant A."/>
            <person name="Obornik M."/>
            <person name="Parker M.S."/>
            <person name="Palenik B."/>
            <person name="Pazour G.J."/>
            <person name="Richardson P.M."/>
            <person name="Rynearson T.A."/>
            <person name="Saito M.A."/>
            <person name="Schwartz D.C."/>
            <person name="Thamatrakoln K."/>
            <person name="Valentin K."/>
            <person name="Vardi A."/>
            <person name="Wilkerson F.P."/>
            <person name="Rokhsar D.S."/>
        </authorList>
    </citation>
    <scope>NUCLEOTIDE SEQUENCE [LARGE SCALE GENOMIC DNA]</scope>
    <source>
        <strain evidence="6 7">CCMP1335</strain>
    </source>
</reference>
<keyword evidence="4" id="KW-0418">Kinase</keyword>
<feature type="domain" description="Protein kinase" evidence="5">
    <location>
        <begin position="2"/>
        <end position="266"/>
    </location>
</feature>
<dbReference type="PROSITE" id="PS00107">
    <property type="entry name" value="PROTEIN_KINASE_ATP"/>
    <property type="match status" value="1"/>
</dbReference>
<reference evidence="6 7" key="2">
    <citation type="journal article" date="2008" name="Nature">
        <title>The Phaeodactylum genome reveals the evolutionary history of diatom genomes.</title>
        <authorList>
            <person name="Bowler C."/>
            <person name="Allen A.E."/>
            <person name="Badger J.H."/>
            <person name="Grimwood J."/>
            <person name="Jabbari K."/>
            <person name="Kuo A."/>
            <person name="Maheswari U."/>
            <person name="Martens C."/>
            <person name="Maumus F."/>
            <person name="Otillar R.P."/>
            <person name="Rayko E."/>
            <person name="Salamov A."/>
            <person name="Vandepoele K."/>
            <person name="Beszteri B."/>
            <person name="Gruber A."/>
            <person name="Heijde M."/>
            <person name="Katinka M."/>
            <person name="Mock T."/>
            <person name="Valentin K."/>
            <person name="Verret F."/>
            <person name="Berges J.A."/>
            <person name="Brownlee C."/>
            <person name="Cadoret J.P."/>
            <person name="Chiovitti A."/>
            <person name="Choi C.J."/>
            <person name="Coesel S."/>
            <person name="De Martino A."/>
            <person name="Detter J.C."/>
            <person name="Durkin C."/>
            <person name="Falciatore A."/>
            <person name="Fournet J."/>
            <person name="Haruta M."/>
            <person name="Huysman M.J."/>
            <person name="Jenkins B.D."/>
            <person name="Jiroutova K."/>
            <person name="Jorgensen R.E."/>
            <person name="Joubert Y."/>
            <person name="Kaplan A."/>
            <person name="Kroger N."/>
            <person name="Kroth P.G."/>
            <person name="La Roche J."/>
            <person name="Lindquist E."/>
            <person name="Lommer M."/>
            <person name="Martin-Jezequel V."/>
            <person name="Lopez P.J."/>
            <person name="Lucas S."/>
            <person name="Mangogna M."/>
            <person name="McGinnis K."/>
            <person name="Medlin L.K."/>
            <person name="Montsant A."/>
            <person name="Oudot-Le Secq M.P."/>
            <person name="Napoli C."/>
            <person name="Obornik M."/>
            <person name="Parker M.S."/>
            <person name="Petit J.L."/>
            <person name="Porcel B.M."/>
            <person name="Poulsen N."/>
            <person name="Robison M."/>
            <person name="Rychlewski L."/>
            <person name="Rynearson T.A."/>
            <person name="Schmutz J."/>
            <person name="Shapiro H."/>
            <person name="Siaut M."/>
            <person name="Stanley M."/>
            <person name="Sussman M.R."/>
            <person name="Taylor A.R."/>
            <person name="Vardi A."/>
            <person name="von Dassow P."/>
            <person name="Vyverman W."/>
            <person name="Willis A."/>
            <person name="Wyrwicz L.S."/>
            <person name="Rokhsar D.S."/>
            <person name="Weissenbach J."/>
            <person name="Armbrust E.V."/>
            <person name="Green B.R."/>
            <person name="Van de Peer Y."/>
            <person name="Grigoriev I.V."/>
        </authorList>
    </citation>
    <scope>NUCLEOTIDE SEQUENCE [LARGE SCALE GENOMIC DNA]</scope>
    <source>
        <strain evidence="6 7">CCMP1335</strain>
    </source>
</reference>
<dbReference type="Pfam" id="PF00069">
    <property type="entry name" value="Pkinase"/>
    <property type="match status" value="1"/>
</dbReference>
<evidence type="ECO:0000256" key="2">
    <source>
        <dbReference type="ARBA" id="ARBA00022840"/>
    </source>
</evidence>
<organism evidence="6 7">
    <name type="scientific">Thalassiosira pseudonana</name>
    <name type="common">Marine diatom</name>
    <name type="synonym">Cyclotella nana</name>
    <dbReference type="NCBI Taxonomy" id="35128"/>
    <lineage>
        <taxon>Eukaryota</taxon>
        <taxon>Sar</taxon>
        <taxon>Stramenopiles</taxon>
        <taxon>Ochrophyta</taxon>
        <taxon>Bacillariophyta</taxon>
        <taxon>Coscinodiscophyceae</taxon>
        <taxon>Thalassiosirophycidae</taxon>
        <taxon>Thalassiosirales</taxon>
        <taxon>Thalassiosiraceae</taxon>
        <taxon>Thalassiosira</taxon>
    </lineage>
</organism>
<keyword evidence="4" id="KW-0808">Transferase</keyword>
<dbReference type="PANTHER" id="PTHR24347">
    <property type="entry name" value="SERINE/THREONINE-PROTEIN KINASE"/>
    <property type="match status" value="1"/>
</dbReference>
<evidence type="ECO:0000256" key="3">
    <source>
        <dbReference type="PROSITE-ProRule" id="PRU10141"/>
    </source>
</evidence>
<dbReference type="AlphaFoldDB" id="B8CA28"/>
<dbReference type="SMART" id="SM00220">
    <property type="entry name" value="S_TKc"/>
    <property type="match status" value="1"/>
</dbReference>
<evidence type="ECO:0000259" key="5">
    <source>
        <dbReference type="PROSITE" id="PS50011"/>
    </source>
</evidence>